<name>A0A9Q9B0M6_9PEZI</name>
<dbReference type="GO" id="GO:0008199">
    <property type="term" value="F:ferric iron binding"/>
    <property type="evidence" value="ECO:0007669"/>
    <property type="project" value="InterPro"/>
</dbReference>
<evidence type="ECO:0000259" key="3">
    <source>
        <dbReference type="Pfam" id="PF00775"/>
    </source>
</evidence>
<sequence length="375" mass="40999">MAPITSLITLGLLAANAAIAHPGHSVEEEAAERGHWLRNAKPRSVQSCASDLQRRGHSEHALARRSELAQHFRAKRGLRQPALERRDFADYNVSHASNLDVALGSDERELFADNSSCLLQPESTQGPYYVDGEVIRSDMSEDQVGIPLYLDIQLVDTSSCEPVPAVFVDIWHCNSTGVYSGVVNPSNGNVNDTSNKDTTFLRAVQQTDSNGVVQFESIFPGHYIGRAVHIHVLSHNVDSTIIRTNGTILGEGNFTTQASHVGQIFFDQDLISQVEATAPYNTNTQELLNNDEDGILYQEARGTDPFVQYVLLGDKIEDGVLAWISLGIDPSKDTATQSVGTWHEDGSDVNEDFKYTGPKSGPISETNPIPEEGDI</sequence>
<feature type="domain" description="Intradiol ring-cleavage dioxygenases" evidence="3">
    <location>
        <begin position="131"/>
        <end position="224"/>
    </location>
</feature>
<dbReference type="GO" id="GO:0016702">
    <property type="term" value="F:oxidoreductase activity, acting on single donors with incorporation of molecular oxygen, incorporation of two atoms of oxygen"/>
    <property type="evidence" value="ECO:0007669"/>
    <property type="project" value="InterPro"/>
</dbReference>
<dbReference type="Pfam" id="PF00775">
    <property type="entry name" value="Dioxygenase_C"/>
    <property type="match status" value="1"/>
</dbReference>
<proteinExistence type="predicted"/>
<protein>
    <submittedName>
        <fullName evidence="4">Intradiol ring-cleavage dioxygenase</fullName>
    </submittedName>
</protein>
<accession>A0A9Q9B0M6</accession>
<feature type="signal peptide" evidence="2">
    <location>
        <begin position="1"/>
        <end position="20"/>
    </location>
</feature>
<keyword evidence="4" id="KW-0223">Dioxygenase</keyword>
<dbReference type="InterPro" id="IPR015889">
    <property type="entry name" value="Intradiol_dOase_core"/>
</dbReference>
<keyword evidence="5" id="KW-1185">Reference proteome</keyword>
<dbReference type="AlphaFoldDB" id="A0A9Q9B0M6"/>
<dbReference type="OrthoDB" id="121380at2759"/>
<dbReference type="PANTHER" id="PTHR34315">
    <property type="match status" value="1"/>
</dbReference>
<evidence type="ECO:0000313" key="4">
    <source>
        <dbReference type="EMBL" id="USW55146.1"/>
    </source>
</evidence>
<evidence type="ECO:0000256" key="1">
    <source>
        <dbReference type="SAM" id="MobiDB-lite"/>
    </source>
</evidence>
<dbReference type="EMBL" id="CP099424">
    <property type="protein sequence ID" value="USW55146.1"/>
    <property type="molecule type" value="Genomic_DNA"/>
</dbReference>
<feature type="chain" id="PRO_5040134702" evidence="2">
    <location>
        <begin position="21"/>
        <end position="375"/>
    </location>
</feature>
<evidence type="ECO:0000256" key="2">
    <source>
        <dbReference type="SAM" id="SignalP"/>
    </source>
</evidence>
<feature type="region of interest" description="Disordered" evidence="1">
    <location>
        <begin position="333"/>
        <end position="375"/>
    </location>
</feature>
<keyword evidence="4" id="KW-0560">Oxidoreductase</keyword>
<feature type="compositionally biased region" description="Basic and acidic residues" evidence="1">
    <location>
        <begin position="342"/>
        <end position="354"/>
    </location>
</feature>
<dbReference type="Gene3D" id="2.60.130.10">
    <property type="entry name" value="Aromatic compound dioxygenase"/>
    <property type="match status" value="1"/>
</dbReference>
<keyword evidence="2" id="KW-0732">Signal</keyword>
<evidence type="ECO:0000313" key="5">
    <source>
        <dbReference type="Proteomes" id="UP001056384"/>
    </source>
</evidence>
<dbReference type="InterPro" id="IPR000627">
    <property type="entry name" value="Intradiol_dOase_C"/>
</dbReference>
<dbReference type="Proteomes" id="UP001056384">
    <property type="component" value="Chromosome 7"/>
</dbReference>
<gene>
    <name evidence="4" type="ORF">Slin15195_G084650</name>
</gene>
<reference evidence="4" key="1">
    <citation type="submission" date="2022-06" db="EMBL/GenBank/DDBJ databases">
        <title>Complete genome sequences of two strains of the flax pathogen Septoria linicola.</title>
        <authorList>
            <person name="Lapalu N."/>
            <person name="Simon A."/>
            <person name="Demenou B."/>
            <person name="Paumier D."/>
            <person name="Guillot M.-P."/>
            <person name="Gout L."/>
            <person name="Valade R."/>
        </authorList>
    </citation>
    <scope>NUCLEOTIDE SEQUENCE</scope>
    <source>
        <strain evidence="4">SE15195</strain>
    </source>
</reference>
<dbReference type="PANTHER" id="PTHR34315:SF1">
    <property type="entry name" value="INTRADIOL RING-CLEAVAGE DIOXYGENASES DOMAIN-CONTAINING PROTEIN-RELATED"/>
    <property type="match status" value="1"/>
</dbReference>
<dbReference type="CDD" id="cd03457">
    <property type="entry name" value="intradiol_dioxygenase_like"/>
    <property type="match status" value="1"/>
</dbReference>
<organism evidence="4 5">
    <name type="scientific">Septoria linicola</name>
    <dbReference type="NCBI Taxonomy" id="215465"/>
    <lineage>
        <taxon>Eukaryota</taxon>
        <taxon>Fungi</taxon>
        <taxon>Dikarya</taxon>
        <taxon>Ascomycota</taxon>
        <taxon>Pezizomycotina</taxon>
        <taxon>Dothideomycetes</taxon>
        <taxon>Dothideomycetidae</taxon>
        <taxon>Mycosphaerellales</taxon>
        <taxon>Mycosphaerellaceae</taxon>
        <taxon>Septoria</taxon>
    </lineage>
</organism>
<dbReference type="SUPFAM" id="SSF49482">
    <property type="entry name" value="Aromatic compound dioxygenase"/>
    <property type="match status" value="1"/>
</dbReference>